<evidence type="ECO:0000313" key="3">
    <source>
        <dbReference type="Proteomes" id="UP000323856"/>
    </source>
</evidence>
<name>A0A5B0E782_9MICC</name>
<keyword evidence="1" id="KW-0812">Transmembrane</keyword>
<keyword evidence="1" id="KW-0472">Membrane</keyword>
<evidence type="ECO:0000256" key="1">
    <source>
        <dbReference type="SAM" id="Phobius"/>
    </source>
</evidence>
<organism evidence="2 3">
    <name type="scientific">Paeniglutamicibacter gangotriensis</name>
    <dbReference type="NCBI Taxonomy" id="254787"/>
    <lineage>
        <taxon>Bacteria</taxon>
        <taxon>Bacillati</taxon>
        <taxon>Actinomycetota</taxon>
        <taxon>Actinomycetes</taxon>
        <taxon>Micrococcales</taxon>
        <taxon>Micrococcaceae</taxon>
        <taxon>Paeniglutamicibacter</taxon>
    </lineage>
</organism>
<dbReference type="EMBL" id="VOBL01000020">
    <property type="protein sequence ID" value="KAA0974192.1"/>
    <property type="molecule type" value="Genomic_DNA"/>
</dbReference>
<feature type="transmembrane region" description="Helical" evidence="1">
    <location>
        <begin position="20"/>
        <end position="40"/>
    </location>
</feature>
<evidence type="ECO:0000313" key="2">
    <source>
        <dbReference type="EMBL" id="KAA0974192.1"/>
    </source>
</evidence>
<feature type="transmembrane region" description="Helical" evidence="1">
    <location>
        <begin position="102"/>
        <end position="122"/>
    </location>
</feature>
<dbReference type="RefSeq" id="WP_007269636.1">
    <property type="nucleotide sequence ID" value="NZ_JBITUG010000001.1"/>
</dbReference>
<proteinExistence type="predicted"/>
<dbReference type="AlphaFoldDB" id="A0A5B0E782"/>
<gene>
    <name evidence="2" type="ORF">FQ154_16275</name>
</gene>
<sequence>MSTNSMIFKKPNKPVLRAQAKVSGSCAVVAWLFVVVASIAHLQDDYVLAGIIAAGVLSAVLAALSLALRPRGLSRRATLITTLVLLVVGANAPLIARATDQWLAILAITFAGAAALVTSGFFRKAPEES</sequence>
<reference evidence="2 3" key="1">
    <citation type="submission" date="2019-07" db="EMBL/GenBank/DDBJ databases">
        <title>Analysis of the biochemical properties, biological activity and biotechnological potential of siderophores and biosurfactants produced by Antarctic psychrotolerant bacteria.</title>
        <authorList>
            <person name="Styczynski M."/>
            <person name="Krucon T."/>
            <person name="Decewicz P."/>
            <person name="Dziewit L."/>
        </authorList>
    </citation>
    <scope>NUCLEOTIDE SEQUENCE [LARGE SCALE GENOMIC DNA]</scope>
    <source>
        <strain evidence="2 3">ANT_H27</strain>
    </source>
</reference>
<keyword evidence="1" id="KW-1133">Transmembrane helix</keyword>
<dbReference type="Proteomes" id="UP000323856">
    <property type="component" value="Unassembled WGS sequence"/>
</dbReference>
<feature type="transmembrane region" description="Helical" evidence="1">
    <location>
        <begin position="46"/>
        <end position="68"/>
    </location>
</feature>
<protein>
    <submittedName>
        <fullName evidence="2">Uncharacterized protein</fullName>
    </submittedName>
</protein>
<comment type="caution">
    <text evidence="2">The sequence shown here is derived from an EMBL/GenBank/DDBJ whole genome shotgun (WGS) entry which is preliminary data.</text>
</comment>
<feature type="transmembrane region" description="Helical" evidence="1">
    <location>
        <begin position="77"/>
        <end position="96"/>
    </location>
</feature>
<accession>A0A5B0E782</accession>